<evidence type="ECO:0000313" key="3">
    <source>
        <dbReference type="EMBL" id="CAE0409617.1"/>
    </source>
</evidence>
<feature type="transmembrane region" description="Helical" evidence="2">
    <location>
        <begin position="378"/>
        <end position="402"/>
    </location>
</feature>
<keyword evidence="2" id="KW-1133">Transmembrane helix</keyword>
<feature type="compositionally biased region" description="Basic residues" evidence="1">
    <location>
        <begin position="64"/>
        <end position="78"/>
    </location>
</feature>
<dbReference type="AlphaFoldDB" id="A0A7S3L4Y2"/>
<dbReference type="EMBL" id="HBIM01008531">
    <property type="protein sequence ID" value="CAE0409617.1"/>
    <property type="molecule type" value="Transcribed_RNA"/>
</dbReference>
<feature type="compositionally biased region" description="Basic residues" evidence="1">
    <location>
        <begin position="133"/>
        <end position="152"/>
    </location>
</feature>
<feature type="compositionally biased region" description="Polar residues" evidence="1">
    <location>
        <begin position="103"/>
        <end position="113"/>
    </location>
</feature>
<feature type="compositionally biased region" description="Polar residues" evidence="1">
    <location>
        <begin position="160"/>
        <end position="197"/>
    </location>
</feature>
<sequence>MEADDDDEESLPPLLPCCEDDEEEEESRPKKKKKKKKKSKDRSSTSSLASSTTDKDGDGTTPPAKKKKKKKHNKKTSSKKQQTNHPTLEPAARPIVEIVRANTDFSYLENNATVDKDDKKLLPPDSKVEMRQHRSRSRSPSKKKKKKTHATKSPKETLSEELSSFQRVEGNVQTFETEEQQTNPMPPTSVLSYGDPSSPQPPNTPTRHKRRHHSIQEGKQQWDDIPRSPVVVTTISPARLSSPIVEIHSRTPLPPPTATTVLDVEDAEEPTSADSNDDDTSTYYGPGAYAVSTPIPTDPTKKKKKDGNKDSKNGYESPTEDSSEGASRSAVPAGTSASGSMAKQGEFDVERQAWENDRNREETSSSCCRGYSRQQCCLFAVFVVAIVAAIVLGIAISQIIALSKDD</sequence>
<protein>
    <submittedName>
        <fullName evidence="3">Uncharacterized protein</fullName>
    </submittedName>
</protein>
<gene>
    <name evidence="3" type="ORF">ACOF00016_LOCUS7248</name>
</gene>
<organism evidence="3">
    <name type="scientific">Amphora coffeiformis</name>
    <dbReference type="NCBI Taxonomy" id="265554"/>
    <lineage>
        <taxon>Eukaryota</taxon>
        <taxon>Sar</taxon>
        <taxon>Stramenopiles</taxon>
        <taxon>Ochrophyta</taxon>
        <taxon>Bacillariophyta</taxon>
        <taxon>Bacillariophyceae</taxon>
        <taxon>Bacillariophycidae</taxon>
        <taxon>Thalassiophysales</taxon>
        <taxon>Catenulaceae</taxon>
        <taxon>Amphora</taxon>
    </lineage>
</organism>
<keyword evidence="2" id="KW-0812">Transmembrane</keyword>
<evidence type="ECO:0000256" key="1">
    <source>
        <dbReference type="SAM" id="MobiDB-lite"/>
    </source>
</evidence>
<name>A0A7S3L4Y2_9STRA</name>
<feature type="compositionally biased region" description="Basic and acidic residues" evidence="1">
    <location>
        <begin position="214"/>
        <end position="226"/>
    </location>
</feature>
<feature type="compositionally biased region" description="Basic and acidic residues" evidence="1">
    <location>
        <begin position="114"/>
        <end position="132"/>
    </location>
</feature>
<feature type="region of interest" description="Disordered" evidence="1">
    <location>
        <begin position="1"/>
        <end position="347"/>
    </location>
</feature>
<feature type="compositionally biased region" description="Acidic residues" evidence="1">
    <location>
        <begin position="1"/>
        <end position="10"/>
    </location>
</feature>
<feature type="compositionally biased region" description="Basic residues" evidence="1">
    <location>
        <begin position="29"/>
        <end position="40"/>
    </location>
</feature>
<feature type="compositionally biased region" description="Acidic residues" evidence="1">
    <location>
        <begin position="263"/>
        <end position="280"/>
    </location>
</feature>
<keyword evidence="2" id="KW-0472">Membrane</keyword>
<accession>A0A7S3L4Y2</accession>
<reference evidence="3" key="1">
    <citation type="submission" date="2021-01" db="EMBL/GenBank/DDBJ databases">
        <authorList>
            <person name="Corre E."/>
            <person name="Pelletier E."/>
            <person name="Niang G."/>
            <person name="Scheremetjew M."/>
            <person name="Finn R."/>
            <person name="Kale V."/>
            <person name="Holt S."/>
            <person name="Cochrane G."/>
            <person name="Meng A."/>
            <person name="Brown T."/>
            <person name="Cohen L."/>
        </authorList>
    </citation>
    <scope>NUCLEOTIDE SEQUENCE</scope>
    <source>
        <strain evidence="3">CCMP127</strain>
    </source>
</reference>
<proteinExistence type="predicted"/>
<evidence type="ECO:0000256" key="2">
    <source>
        <dbReference type="SAM" id="Phobius"/>
    </source>
</evidence>